<proteinExistence type="predicted"/>
<sequence>MQNRYGSGIQNQQSSNQEAAKRAIHGTLIPNQLLVDLLTKFSFSAVLDQYIVLACDHSHITRLVPWGS</sequence>
<evidence type="ECO:0000256" key="1">
    <source>
        <dbReference type="SAM" id="MobiDB-lite"/>
    </source>
</evidence>
<evidence type="ECO:0000313" key="3">
    <source>
        <dbReference type="Proteomes" id="UP000217790"/>
    </source>
</evidence>
<dbReference type="InParanoid" id="A0A2H3CXI6"/>
<reference evidence="3" key="1">
    <citation type="journal article" date="2017" name="Nat. Ecol. Evol.">
        <title>Genome expansion and lineage-specific genetic innovations in the forest pathogenic fungi Armillaria.</title>
        <authorList>
            <person name="Sipos G."/>
            <person name="Prasanna A.N."/>
            <person name="Walter M.C."/>
            <person name="O'Connor E."/>
            <person name="Balint B."/>
            <person name="Krizsan K."/>
            <person name="Kiss B."/>
            <person name="Hess J."/>
            <person name="Varga T."/>
            <person name="Slot J."/>
            <person name="Riley R."/>
            <person name="Boka B."/>
            <person name="Rigling D."/>
            <person name="Barry K."/>
            <person name="Lee J."/>
            <person name="Mihaltcheva S."/>
            <person name="LaButti K."/>
            <person name="Lipzen A."/>
            <person name="Waldron R."/>
            <person name="Moloney N.M."/>
            <person name="Sperisen C."/>
            <person name="Kredics L."/>
            <person name="Vagvoelgyi C."/>
            <person name="Patrignani A."/>
            <person name="Fitzpatrick D."/>
            <person name="Nagy I."/>
            <person name="Doyle S."/>
            <person name="Anderson J.B."/>
            <person name="Grigoriev I.V."/>
            <person name="Gueldener U."/>
            <person name="Muensterkoetter M."/>
            <person name="Nagy L.G."/>
        </authorList>
    </citation>
    <scope>NUCLEOTIDE SEQUENCE [LARGE SCALE GENOMIC DNA]</scope>
    <source>
        <strain evidence="3">Ar21-2</strain>
    </source>
</reference>
<name>A0A2H3CXI6_ARMGA</name>
<organism evidence="2 3">
    <name type="scientific">Armillaria gallica</name>
    <name type="common">Bulbous honey fungus</name>
    <name type="synonym">Armillaria bulbosa</name>
    <dbReference type="NCBI Taxonomy" id="47427"/>
    <lineage>
        <taxon>Eukaryota</taxon>
        <taxon>Fungi</taxon>
        <taxon>Dikarya</taxon>
        <taxon>Basidiomycota</taxon>
        <taxon>Agaricomycotina</taxon>
        <taxon>Agaricomycetes</taxon>
        <taxon>Agaricomycetidae</taxon>
        <taxon>Agaricales</taxon>
        <taxon>Marasmiineae</taxon>
        <taxon>Physalacriaceae</taxon>
        <taxon>Armillaria</taxon>
    </lineage>
</organism>
<keyword evidence="3" id="KW-1185">Reference proteome</keyword>
<accession>A0A2H3CXI6</accession>
<gene>
    <name evidence="2" type="ORF">ARMGADRAFT_1019323</name>
</gene>
<dbReference type="AlphaFoldDB" id="A0A2H3CXI6"/>
<evidence type="ECO:0000313" key="2">
    <source>
        <dbReference type="EMBL" id="PBK83188.1"/>
    </source>
</evidence>
<feature type="region of interest" description="Disordered" evidence="1">
    <location>
        <begin position="1"/>
        <end position="20"/>
    </location>
</feature>
<protein>
    <submittedName>
        <fullName evidence="2">Uncharacterized protein</fullName>
    </submittedName>
</protein>
<dbReference type="Proteomes" id="UP000217790">
    <property type="component" value="Unassembled WGS sequence"/>
</dbReference>
<dbReference type="EMBL" id="KZ293709">
    <property type="protein sequence ID" value="PBK83188.1"/>
    <property type="molecule type" value="Genomic_DNA"/>
</dbReference>